<organism evidence="3 4">
    <name type="scientific">Rhizobium mongolense subsp. loessense</name>
    <dbReference type="NCBI Taxonomy" id="158890"/>
    <lineage>
        <taxon>Bacteria</taxon>
        <taxon>Pseudomonadati</taxon>
        <taxon>Pseudomonadota</taxon>
        <taxon>Alphaproteobacteria</taxon>
        <taxon>Hyphomicrobiales</taxon>
        <taxon>Rhizobiaceae</taxon>
        <taxon>Rhizobium/Agrobacterium group</taxon>
        <taxon>Rhizobium</taxon>
    </lineage>
</organism>
<feature type="compositionally biased region" description="Low complexity" evidence="1">
    <location>
        <begin position="22"/>
        <end position="33"/>
    </location>
</feature>
<dbReference type="SUPFAM" id="SSF47473">
    <property type="entry name" value="EF-hand"/>
    <property type="match status" value="1"/>
</dbReference>
<dbReference type="PROSITE" id="PS00018">
    <property type="entry name" value="EF_HAND_1"/>
    <property type="match status" value="2"/>
</dbReference>
<evidence type="ECO:0000313" key="4">
    <source>
        <dbReference type="Proteomes" id="UP000199542"/>
    </source>
</evidence>
<dbReference type="RefSeq" id="WP_092588558.1">
    <property type="nucleotide sequence ID" value="NZ_FMTM01000018.1"/>
</dbReference>
<evidence type="ECO:0000256" key="1">
    <source>
        <dbReference type="SAM" id="MobiDB-lite"/>
    </source>
</evidence>
<dbReference type="InterPro" id="IPR002048">
    <property type="entry name" value="EF_hand_dom"/>
</dbReference>
<reference evidence="3 4" key="1">
    <citation type="submission" date="2016-10" db="EMBL/GenBank/DDBJ databases">
        <authorList>
            <person name="de Groot N.N."/>
        </authorList>
    </citation>
    <scope>NUCLEOTIDE SEQUENCE [LARGE SCALE GENOMIC DNA]</scope>
    <source>
        <strain evidence="3 4">CGMCC 1.3401</strain>
    </source>
</reference>
<proteinExistence type="predicted"/>
<dbReference type="Proteomes" id="UP000199542">
    <property type="component" value="Unassembled WGS sequence"/>
</dbReference>
<feature type="domain" description="EF-hand" evidence="2">
    <location>
        <begin position="156"/>
        <end position="191"/>
    </location>
</feature>
<dbReference type="SMART" id="SM00054">
    <property type="entry name" value="EFh"/>
    <property type="match status" value="2"/>
</dbReference>
<dbReference type="InterPro" id="IPR011992">
    <property type="entry name" value="EF-hand-dom_pair"/>
</dbReference>
<dbReference type="Gene3D" id="1.10.238.10">
    <property type="entry name" value="EF-hand"/>
    <property type="match status" value="2"/>
</dbReference>
<dbReference type="InterPro" id="IPR018247">
    <property type="entry name" value="EF_Hand_1_Ca_BS"/>
</dbReference>
<name>A0A1G4U5W5_9HYPH</name>
<evidence type="ECO:0000313" key="3">
    <source>
        <dbReference type="EMBL" id="SCW89043.1"/>
    </source>
</evidence>
<dbReference type="AlphaFoldDB" id="A0A1G4U5W5"/>
<dbReference type="Pfam" id="PF13202">
    <property type="entry name" value="EF-hand_5"/>
    <property type="match status" value="1"/>
</dbReference>
<sequence>MTTISSATSAASYPYTKLAIDSSEQSLSSSTVSTGKARKAESAQDADDAVTESAQKLFSQLMAVLMNSQEQQARTAGQDQDCQSAADAVASMDSDGDGIITASEFVAAKPSDVTENQASTLFASLDTENTGAPSADALSEAMSTGKGARPTGQAFGGEEGLSSLFSALDTDGDGVITQEEFATGRPDSVTEDEANALFESIESESSGSLTGDQFIESLRAEYSAAMPAYFNKEAGDDTAAGSVTRMTI</sequence>
<dbReference type="PROSITE" id="PS50222">
    <property type="entry name" value="EF_HAND_2"/>
    <property type="match status" value="1"/>
</dbReference>
<dbReference type="Pfam" id="PF13499">
    <property type="entry name" value="EF-hand_7"/>
    <property type="match status" value="1"/>
</dbReference>
<protein>
    <submittedName>
        <fullName evidence="3">Ca2+-binding protein, EF-hand superfamily</fullName>
    </submittedName>
</protein>
<dbReference type="EMBL" id="FMTM01000018">
    <property type="protein sequence ID" value="SCW89043.1"/>
    <property type="molecule type" value="Genomic_DNA"/>
</dbReference>
<accession>A0A1G4U5W5</accession>
<dbReference type="GO" id="GO:0005509">
    <property type="term" value="F:calcium ion binding"/>
    <property type="evidence" value="ECO:0007669"/>
    <property type="project" value="InterPro"/>
</dbReference>
<evidence type="ECO:0000259" key="2">
    <source>
        <dbReference type="PROSITE" id="PS50222"/>
    </source>
</evidence>
<gene>
    <name evidence="3" type="ORF">SAMN02927900_06201</name>
</gene>
<feature type="region of interest" description="Disordered" evidence="1">
    <location>
        <begin position="21"/>
        <end position="51"/>
    </location>
</feature>